<accession>A0AAE3NBX3</accession>
<name>A0AAE3NBX3_9BURK</name>
<dbReference type="SMART" id="SM00089">
    <property type="entry name" value="PKD"/>
    <property type="match status" value="1"/>
</dbReference>
<dbReference type="InterPro" id="IPR005135">
    <property type="entry name" value="Endo/exonuclease/phosphatase"/>
</dbReference>
<feature type="domain" description="PKD" evidence="1">
    <location>
        <begin position="668"/>
        <end position="735"/>
    </location>
</feature>
<keyword evidence="3" id="KW-0255">Endonuclease</keyword>
<dbReference type="PROSITE" id="PS51841">
    <property type="entry name" value="LTD"/>
    <property type="match status" value="1"/>
</dbReference>
<dbReference type="PANTHER" id="PTHR42834">
    <property type="entry name" value="ENDONUCLEASE/EXONUCLEASE/PHOSPHATASE FAMILY PROTEIN (AFU_ORTHOLOGUE AFUA_3G09210)"/>
    <property type="match status" value="1"/>
</dbReference>
<dbReference type="AlphaFoldDB" id="A0AAE3NBX3"/>
<dbReference type="NCBIfam" id="NF033681">
    <property type="entry name" value="ExeM_NucH_DNase"/>
    <property type="match status" value="1"/>
</dbReference>
<dbReference type="SUPFAM" id="SSF49299">
    <property type="entry name" value="PKD domain"/>
    <property type="match status" value="1"/>
</dbReference>
<dbReference type="PROSITE" id="PS50093">
    <property type="entry name" value="PKD"/>
    <property type="match status" value="1"/>
</dbReference>
<protein>
    <submittedName>
        <fullName evidence="3">ExeM/NucH family extracellular endonuclease</fullName>
    </submittedName>
</protein>
<evidence type="ECO:0000313" key="4">
    <source>
        <dbReference type="Proteomes" id="UP001212602"/>
    </source>
</evidence>
<dbReference type="PANTHER" id="PTHR42834:SF1">
    <property type="entry name" value="ENDONUCLEASE_EXONUCLEASE_PHOSPHATASE FAMILY PROTEIN (AFU_ORTHOLOGUE AFUA_3G09210)"/>
    <property type="match status" value="1"/>
</dbReference>
<dbReference type="Pfam" id="PF03372">
    <property type="entry name" value="Exo_endo_phos"/>
    <property type="match status" value="1"/>
</dbReference>
<dbReference type="EMBL" id="JAQIPB010000008">
    <property type="protein sequence ID" value="MDA7418016.1"/>
    <property type="molecule type" value="Genomic_DNA"/>
</dbReference>
<dbReference type="GO" id="GO:0004519">
    <property type="term" value="F:endonuclease activity"/>
    <property type="evidence" value="ECO:0007669"/>
    <property type="project" value="UniProtKB-KW"/>
</dbReference>
<dbReference type="RefSeq" id="WP_271429251.1">
    <property type="nucleotide sequence ID" value="NZ_JAQIPB010000008.1"/>
</dbReference>
<organism evidence="3 4">
    <name type="scientific">Xenophilus arseniciresistens</name>
    <dbReference type="NCBI Taxonomy" id="1283306"/>
    <lineage>
        <taxon>Bacteria</taxon>
        <taxon>Pseudomonadati</taxon>
        <taxon>Pseudomonadota</taxon>
        <taxon>Betaproteobacteria</taxon>
        <taxon>Burkholderiales</taxon>
        <taxon>Comamonadaceae</taxon>
        <taxon>Xenophilus</taxon>
    </lineage>
</organism>
<dbReference type="CDD" id="cd04486">
    <property type="entry name" value="YhcR_OBF_like"/>
    <property type="match status" value="1"/>
</dbReference>
<keyword evidence="4" id="KW-1185">Reference proteome</keyword>
<dbReference type="Pfam" id="PF00932">
    <property type="entry name" value="LTD"/>
    <property type="match status" value="1"/>
</dbReference>
<dbReference type="SUPFAM" id="SSF56219">
    <property type="entry name" value="DNase I-like"/>
    <property type="match status" value="1"/>
</dbReference>
<dbReference type="Pfam" id="PF18911">
    <property type="entry name" value="PKD_4"/>
    <property type="match status" value="1"/>
</dbReference>
<dbReference type="InterPro" id="IPR001322">
    <property type="entry name" value="Lamin_tail_dom"/>
</dbReference>
<reference evidence="3" key="1">
    <citation type="submission" date="2023-01" db="EMBL/GenBank/DDBJ databases">
        <title>Xenophilus mangrovi sp. nov., isolated from soil of Mangrove nature reserve.</title>
        <authorList>
            <person name="Xu S."/>
            <person name="Liu Z."/>
            <person name="Xu Y."/>
        </authorList>
    </citation>
    <scope>NUCLEOTIDE SEQUENCE</scope>
    <source>
        <strain evidence="3">YW8</strain>
    </source>
</reference>
<dbReference type="CDD" id="cd00146">
    <property type="entry name" value="PKD"/>
    <property type="match status" value="1"/>
</dbReference>
<evidence type="ECO:0000259" key="2">
    <source>
        <dbReference type="PROSITE" id="PS51841"/>
    </source>
</evidence>
<sequence>MILAAALALSACGGGGNGGAVFPFLPSPPTDGTQPPVVQPPVPAPTCAVAIPADAPLTAIPEIQGTGDRSPMADQTAATVRGVVVGDFQAIPNGDTRLNGFFVQSLVPDADPLSSEGLFVYAPSNATRVKVGDYVQVSGAVTEYGQTAGANAKPDSLTQIAGTVDKPVAVTVCGSDIPMAATAITLPVESETTLERYEGMLVEIAQPLAVSELFELGRYGQMVLALNGRQFNPTNGNAAATHAQNLLARIVLDDGNSRQNPNPIPYLSSADTHGTRRMGDMTQKVRGILSHNFAAYRIQPTEESTFVQANPRPDTAPAVGGTLKVASLNVLNYFTTFQDGTTAAGQTGQGCTLGSGAPSAGNCRGANNRTEFDRQQAKIVAAIAGLDADVIGLMEIQNTDVATDNLVAALNARLGAGTYDSVRSGSFGTDAIKVDILYKPARVQRVGGLVFPTGTDLTDYVAPSGRPPLAQRFAVVGNNGGFWFVVNHFKSKGSCPSTGDVDQGQGCFNLARTQQATALSSFVDKLKAQGESDVLMMGDFNSYLLEDPTRVFEAAGHESLLKRLPANDRYTYVFGGETGSLDHAYASASLAGQVSGVGVWHINADEPTAIDYNTDFTTDDRYAPTPFRASDHDPVQVGLNLAADAAVTQPILGGTIPATARAGESYVVTISDAQPGGTATLTSLSVDWGDGSAPTAATGPGTVAHTYTAEGSFNVVITLTNSAGQTATQSGTVAVSRIVVIPPGAPDLFFSEYVEGSSSNKAIELYNPTSATLDLSLYAVKLYSNGASTPTNTQALSGTLAPRATLVLANSNATAAFKPAGTITSSVVNYNGDDALTLEKSGNVIDRIGQVGFDPGTEWKSGSVGTLDQTLRRKSGIQAGDPNPLQPFDPALQWDVLPLNTSDGLGSHTTN</sequence>
<evidence type="ECO:0000313" key="3">
    <source>
        <dbReference type="EMBL" id="MDA7418016.1"/>
    </source>
</evidence>
<dbReference type="Proteomes" id="UP001212602">
    <property type="component" value="Unassembled WGS sequence"/>
</dbReference>
<dbReference type="Gene3D" id="2.60.40.10">
    <property type="entry name" value="Immunoglobulins"/>
    <property type="match status" value="1"/>
</dbReference>
<dbReference type="InterPro" id="IPR035986">
    <property type="entry name" value="PKD_dom_sf"/>
</dbReference>
<evidence type="ECO:0000259" key="1">
    <source>
        <dbReference type="PROSITE" id="PS50093"/>
    </source>
</evidence>
<dbReference type="InterPro" id="IPR036691">
    <property type="entry name" value="Endo/exonu/phosph_ase_sf"/>
</dbReference>
<keyword evidence="3" id="KW-0378">Hydrolase</keyword>
<dbReference type="InterPro" id="IPR047971">
    <property type="entry name" value="ExeM-like"/>
</dbReference>
<feature type="domain" description="LTD" evidence="2">
    <location>
        <begin position="736"/>
        <end position="852"/>
    </location>
</feature>
<dbReference type="InterPro" id="IPR000601">
    <property type="entry name" value="PKD_dom"/>
</dbReference>
<keyword evidence="3" id="KW-0540">Nuclease</keyword>
<dbReference type="InterPro" id="IPR022409">
    <property type="entry name" value="PKD/Chitinase_dom"/>
</dbReference>
<comment type="caution">
    <text evidence="3">The sequence shown here is derived from an EMBL/GenBank/DDBJ whole genome shotgun (WGS) entry which is preliminary data.</text>
</comment>
<gene>
    <name evidence="3" type="ORF">PGB34_16755</name>
</gene>
<proteinExistence type="predicted"/>
<dbReference type="CDD" id="cd10283">
    <property type="entry name" value="MnuA_DNase1-like"/>
    <property type="match status" value="1"/>
</dbReference>
<dbReference type="Gene3D" id="3.60.10.10">
    <property type="entry name" value="Endonuclease/exonuclease/phosphatase"/>
    <property type="match status" value="1"/>
</dbReference>
<dbReference type="InterPro" id="IPR013783">
    <property type="entry name" value="Ig-like_fold"/>
</dbReference>